<dbReference type="STRING" id="867904.Metho_0046"/>
<dbReference type="KEGG" id="mhz:Metho_0046"/>
<reference evidence="3" key="1">
    <citation type="submission" date="2012-02" db="EMBL/GenBank/DDBJ databases">
        <title>Complete sequence of chromosome of Methanomethylovorans hollandica DSM 15978.</title>
        <authorList>
            <person name="Lucas S."/>
            <person name="Copeland A."/>
            <person name="Lapidus A."/>
            <person name="Glavina del Rio T."/>
            <person name="Dalin E."/>
            <person name="Tice H."/>
            <person name="Bruce D."/>
            <person name="Goodwin L."/>
            <person name="Pitluck S."/>
            <person name="Peters L."/>
            <person name="Mikhailova N."/>
            <person name="Held B."/>
            <person name="Kyrpides N."/>
            <person name="Mavromatis K."/>
            <person name="Ivanova N."/>
            <person name="Brettin T."/>
            <person name="Detter J.C."/>
            <person name="Han C."/>
            <person name="Larimer F."/>
            <person name="Land M."/>
            <person name="Hauser L."/>
            <person name="Markowitz V."/>
            <person name="Cheng J.-F."/>
            <person name="Hugenholtz P."/>
            <person name="Woyke T."/>
            <person name="Wu D."/>
            <person name="Spring S."/>
            <person name="Schroeder M."/>
            <person name="Brambilla E."/>
            <person name="Klenk H.-P."/>
            <person name="Eisen J.A."/>
        </authorList>
    </citation>
    <scope>NUCLEOTIDE SEQUENCE [LARGE SCALE GENOMIC DNA]</scope>
    <source>
        <strain evidence="3">DSM 15978 / NBRC 107637 / DMS1</strain>
    </source>
</reference>
<keyword evidence="1" id="KW-0472">Membrane</keyword>
<accession>L0KWB6</accession>
<sequence precursor="true">MDIAYSVISIIIFALLTLLAIVLMVYVSSAVAILALLMVPLICIFIMPDTVLSFLVFRHIVLAEGNVPINNYHLLLFVWSTLIGMIVYSEIFTWYLGRRDMKKAAVKTYK</sequence>
<evidence type="ECO:0000313" key="3">
    <source>
        <dbReference type="Proteomes" id="UP000010866"/>
    </source>
</evidence>
<dbReference type="RefSeq" id="WP_015323512.1">
    <property type="nucleotide sequence ID" value="NC_019977.1"/>
</dbReference>
<keyword evidence="1" id="KW-1133">Transmembrane helix</keyword>
<protein>
    <submittedName>
        <fullName evidence="2">Uncharacterized protein</fullName>
    </submittedName>
</protein>
<dbReference type="HOGENOM" id="CLU_2353203_0_0_2"/>
<dbReference type="Proteomes" id="UP000010866">
    <property type="component" value="Chromosome"/>
</dbReference>
<dbReference type="GeneID" id="14407826"/>
<keyword evidence="1" id="KW-0812">Transmembrane</keyword>
<proteinExistence type="predicted"/>
<organism evidence="2 3">
    <name type="scientific">Methanomethylovorans hollandica (strain DSM 15978 / NBRC 107637 / DMS1)</name>
    <dbReference type="NCBI Taxonomy" id="867904"/>
    <lineage>
        <taxon>Archaea</taxon>
        <taxon>Methanobacteriati</taxon>
        <taxon>Methanobacteriota</taxon>
        <taxon>Stenosarchaea group</taxon>
        <taxon>Methanomicrobia</taxon>
        <taxon>Methanosarcinales</taxon>
        <taxon>Methanosarcinaceae</taxon>
        <taxon>Methanomethylovorans</taxon>
    </lineage>
</organism>
<evidence type="ECO:0000313" key="2">
    <source>
        <dbReference type="EMBL" id="AGB48343.1"/>
    </source>
</evidence>
<feature type="transmembrane region" description="Helical" evidence="1">
    <location>
        <begin position="77"/>
        <end position="97"/>
    </location>
</feature>
<feature type="transmembrane region" description="Helical" evidence="1">
    <location>
        <begin position="6"/>
        <end position="27"/>
    </location>
</feature>
<feature type="transmembrane region" description="Helical" evidence="1">
    <location>
        <begin position="34"/>
        <end position="57"/>
    </location>
</feature>
<gene>
    <name evidence="2" type="ordered locus">Metho_0046</name>
</gene>
<dbReference type="AlphaFoldDB" id="L0KWB6"/>
<dbReference type="EMBL" id="CP003362">
    <property type="protein sequence ID" value="AGB48343.1"/>
    <property type="molecule type" value="Genomic_DNA"/>
</dbReference>
<keyword evidence="3" id="KW-1185">Reference proteome</keyword>
<evidence type="ECO:0000256" key="1">
    <source>
        <dbReference type="SAM" id="Phobius"/>
    </source>
</evidence>
<name>L0KWB6_METHD</name>